<evidence type="ECO:0000256" key="2">
    <source>
        <dbReference type="ARBA" id="ARBA00022692"/>
    </source>
</evidence>
<keyword evidence="3 6" id="KW-1133">Transmembrane helix</keyword>
<feature type="transmembrane region" description="Helical" evidence="6">
    <location>
        <begin position="87"/>
        <end position="107"/>
    </location>
</feature>
<dbReference type="AlphaFoldDB" id="A0A9W6P324"/>
<sequence length="168" mass="17299">MDAMGDAGGRDGRAGTFGPGDADETQFEYRGNRLGRPESGSGSVPGFGRRVVALIIDWLLASLLASALFGAPSVFAPAPEGGTPPSAALLPVAVFAVMVIVLLTLFGTTAGKLLTGSGLAATGERALPWPVAMIVRTVLLCLVVPAVVYDRDQRGLHDRLAGTISVRL</sequence>
<evidence type="ECO:0000259" key="7">
    <source>
        <dbReference type="Pfam" id="PF06271"/>
    </source>
</evidence>
<dbReference type="EMBL" id="BSQG01000001">
    <property type="protein sequence ID" value="GLU46118.1"/>
    <property type="molecule type" value="Genomic_DNA"/>
</dbReference>
<comment type="subcellular location">
    <subcellularLocation>
        <location evidence="1">Membrane</location>
        <topology evidence="1">Multi-pass membrane protein</topology>
    </subcellularLocation>
</comment>
<evidence type="ECO:0000256" key="6">
    <source>
        <dbReference type="SAM" id="Phobius"/>
    </source>
</evidence>
<keyword evidence="2 6" id="KW-0812">Transmembrane</keyword>
<evidence type="ECO:0000313" key="8">
    <source>
        <dbReference type="EMBL" id="GLU46118.1"/>
    </source>
</evidence>
<evidence type="ECO:0000313" key="9">
    <source>
        <dbReference type="Proteomes" id="UP001165092"/>
    </source>
</evidence>
<feature type="transmembrane region" description="Helical" evidence="6">
    <location>
        <begin position="127"/>
        <end position="149"/>
    </location>
</feature>
<gene>
    <name evidence="8" type="ORF">Nans01_04690</name>
</gene>
<feature type="domain" description="RDD" evidence="7">
    <location>
        <begin position="44"/>
        <end position="162"/>
    </location>
</feature>
<evidence type="ECO:0000256" key="4">
    <source>
        <dbReference type="ARBA" id="ARBA00023136"/>
    </source>
</evidence>
<dbReference type="GO" id="GO:0016020">
    <property type="term" value="C:membrane"/>
    <property type="evidence" value="ECO:0007669"/>
    <property type="project" value="UniProtKB-SubCell"/>
</dbReference>
<organism evidence="8 9">
    <name type="scientific">Nocardiopsis ansamitocini</name>
    <dbReference type="NCBI Taxonomy" id="1670832"/>
    <lineage>
        <taxon>Bacteria</taxon>
        <taxon>Bacillati</taxon>
        <taxon>Actinomycetota</taxon>
        <taxon>Actinomycetes</taxon>
        <taxon>Streptosporangiales</taxon>
        <taxon>Nocardiopsidaceae</taxon>
        <taxon>Nocardiopsis</taxon>
    </lineage>
</organism>
<keyword evidence="9" id="KW-1185">Reference proteome</keyword>
<evidence type="ECO:0000256" key="3">
    <source>
        <dbReference type="ARBA" id="ARBA00022989"/>
    </source>
</evidence>
<dbReference type="Proteomes" id="UP001165092">
    <property type="component" value="Unassembled WGS sequence"/>
</dbReference>
<name>A0A9W6P324_9ACTN</name>
<keyword evidence="4 6" id="KW-0472">Membrane</keyword>
<proteinExistence type="predicted"/>
<reference evidence="8" key="1">
    <citation type="submission" date="2023-02" db="EMBL/GenBank/DDBJ databases">
        <title>Nocardiopsis ansamitocini NBRC 112285.</title>
        <authorList>
            <person name="Ichikawa N."/>
            <person name="Sato H."/>
            <person name="Tonouchi N."/>
        </authorList>
    </citation>
    <scope>NUCLEOTIDE SEQUENCE</scope>
    <source>
        <strain evidence="8">NBRC 112285</strain>
    </source>
</reference>
<dbReference type="InterPro" id="IPR010432">
    <property type="entry name" value="RDD"/>
</dbReference>
<feature type="transmembrane region" description="Helical" evidence="6">
    <location>
        <begin position="51"/>
        <end position="75"/>
    </location>
</feature>
<evidence type="ECO:0000256" key="1">
    <source>
        <dbReference type="ARBA" id="ARBA00004141"/>
    </source>
</evidence>
<comment type="caution">
    <text evidence="8">The sequence shown here is derived from an EMBL/GenBank/DDBJ whole genome shotgun (WGS) entry which is preliminary data.</text>
</comment>
<evidence type="ECO:0000256" key="5">
    <source>
        <dbReference type="SAM" id="MobiDB-lite"/>
    </source>
</evidence>
<protein>
    <submittedName>
        <fullName evidence="8">RDD family protein</fullName>
    </submittedName>
</protein>
<accession>A0A9W6P324</accession>
<dbReference type="Pfam" id="PF06271">
    <property type="entry name" value="RDD"/>
    <property type="match status" value="1"/>
</dbReference>
<feature type="region of interest" description="Disordered" evidence="5">
    <location>
        <begin position="1"/>
        <end position="26"/>
    </location>
</feature>